<proteinExistence type="predicted"/>
<protein>
    <recommendedName>
        <fullName evidence="2">Protein kinase domain-containing protein</fullName>
    </recommendedName>
</protein>
<dbReference type="EMBL" id="GISG01046201">
    <property type="protein sequence ID" value="MBA4624070.1"/>
    <property type="molecule type" value="Transcribed_RNA"/>
</dbReference>
<evidence type="ECO:0000313" key="1">
    <source>
        <dbReference type="EMBL" id="MBA4624070.1"/>
    </source>
</evidence>
<dbReference type="EMBL" id="GISG01046205">
    <property type="protein sequence ID" value="MBA4624074.1"/>
    <property type="molecule type" value="Transcribed_RNA"/>
</dbReference>
<organism evidence="1">
    <name type="scientific">Opuntia streptacantha</name>
    <name type="common">Prickly pear cactus</name>
    <name type="synonym">Opuntia cardona</name>
    <dbReference type="NCBI Taxonomy" id="393608"/>
    <lineage>
        <taxon>Eukaryota</taxon>
        <taxon>Viridiplantae</taxon>
        <taxon>Streptophyta</taxon>
        <taxon>Embryophyta</taxon>
        <taxon>Tracheophyta</taxon>
        <taxon>Spermatophyta</taxon>
        <taxon>Magnoliopsida</taxon>
        <taxon>eudicotyledons</taxon>
        <taxon>Gunneridae</taxon>
        <taxon>Pentapetalae</taxon>
        <taxon>Caryophyllales</taxon>
        <taxon>Cactineae</taxon>
        <taxon>Cactaceae</taxon>
        <taxon>Opuntioideae</taxon>
        <taxon>Opuntia</taxon>
    </lineage>
</organism>
<sequence>MKSSSRMEVLTALCWSVSNMAGLRHTRGRQKFQLLRKQRIFRALASLTKQGVFHGDVKPGSFLFACKARLTQMSHSRHGGFKYVIAHRIRTRCMEVLATLLSSDCTLLES</sequence>
<reference evidence="1" key="1">
    <citation type="journal article" date="2013" name="J. Plant Res.">
        <title>Effect of fungi and light on seed germination of three Opuntia species from semiarid lands of central Mexico.</title>
        <authorList>
            <person name="Delgado-Sanchez P."/>
            <person name="Jimenez-Bremont J.F."/>
            <person name="Guerrero-Gonzalez Mde L."/>
            <person name="Flores J."/>
        </authorList>
    </citation>
    <scope>NUCLEOTIDE SEQUENCE</scope>
    <source>
        <tissue evidence="1">Cladode</tissue>
    </source>
</reference>
<name>A0A7C8YRF5_OPUST</name>
<dbReference type="EMBL" id="GISG01046200">
    <property type="protein sequence ID" value="MBA4624069.1"/>
    <property type="molecule type" value="Transcribed_RNA"/>
</dbReference>
<dbReference type="AlphaFoldDB" id="A0A7C8YRF5"/>
<evidence type="ECO:0008006" key="2">
    <source>
        <dbReference type="Google" id="ProtNLM"/>
    </source>
</evidence>
<dbReference type="EMBL" id="GISG01046204">
    <property type="protein sequence ID" value="MBA4624073.1"/>
    <property type="molecule type" value="Transcribed_RNA"/>
</dbReference>
<accession>A0A7C8YRF5</accession>
<reference evidence="1" key="2">
    <citation type="submission" date="2020-07" db="EMBL/GenBank/DDBJ databases">
        <authorList>
            <person name="Vera ALvarez R."/>
            <person name="Arias-Moreno D.M."/>
            <person name="Jimenez-Jacinto V."/>
            <person name="Jimenez-Bremont J.F."/>
            <person name="Swaminathan K."/>
            <person name="Moose S.P."/>
            <person name="Guerrero-Gonzalez M.L."/>
            <person name="Marino-Ramirez L."/>
            <person name="Landsman D."/>
            <person name="Rodriguez-Kessler M."/>
            <person name="Delgado-Sanchez P."/>
        </authorList>
    </citation>
    <scope>NUCLEOTIDE SEQUENCE</scope>
    <source>
        <tissue evidence="1">Cladode</tissue>
    </source>
</reference>